<dbReference type="PROSITE" id="PS50850">
    <property type="entry name" value="MFS"/>
    <property type="match status" value="1"/>
</dbReference>
<dbReference type="Gene3D" id="1.20.1250.20">
    <property type="entry name" value="MFS general substrate transporter like domains"/>
    <property type="match status" value="1"/>
</dbReference>
<keyword evidence="9" id="KW-1185">Reference proteome</keyword>
<reference evidence="8" key="1">
    <citation type="submission" date="2023-01" db="EMBL/GenBank/DDBJ databases">
        <authorList>
            <person name="Van Ghelder C."/>
            <person name="Rancurel C."/>
        </authorList>
    </citation>
    <scope>NUCLEOTIDE SEQUENCE</scope>
    <source>
        <strain evidence="8">CNCM I-4278</strain>
    </source>
</reference>
<dbReference type="EMBL" id="CAOQHR010000001">
    <property type="protein sequence ID" value="CAI6267797.1"/>
    <property type="molecule type" value="Genomic_DNA"/>
</dbReference>
<protein>
    <recommendedName>
        <fullName evidence="7">Major facilitator superfamily (MFS) profile domain-containing protein</fullName>
    </recommendedName>
</protein>
<evidence type="ECO:0000256" key="6">
    <source>
        <dbReference type="SAM" id="Phobius"/>
    </source>
</evidence>
<feature type="transmembrane region" description="Helical" evidence="6">
    <location>
        <begin position="42"/>
        <end position="67"/>
    </location>
</feature>
<organism evidence="8 9">
    <name type="scientific">Periconia digitata</name>
    <dbReference type="NCBI Taxonomy" id="1303443"/>
    <lineage>
        <taxon>Eukaryota</taxon>
        <taxon>Fungi</taxon>
        <taxon>Dikarya</taxon>
        <taxon>Ascomycota</taxon>
        <taxon>Pezizomycotina</taxon>
        <taxon>Dothideomycetes</taxon>
        <taxon>Pleosporomycetidae</taxon>
        <taxon>Pleosporales</taxon>
        <taxon>Massarineae</taxon>
        <taxon>Periconiaceae</taxon>
        <taxon>Periconia</taxon>
    </lineage>
</organism>
<feature type="transmembrane region" description="Helical" evidence="6">
    <location>
        <begin position="168"/>
        <end position="186"/>
    </location>
</feature>
<evidence type="ECO:0000256" key="3">
    <source>
        <dbReference type="ARBA" id="ARBA00022989"/>
    </source>
</evidence>
<keyword evidence="3 6" id="KW-1133">Transmembrane helix</keyword>
<evidence type="ECO:0000259" key="7">
    <source>
        <dbReference type="PROSITE" id="PS50850"/>
    </source>
</evidence>
<feature type="transmembrane region" description="Helical" evidence="6">
    <location>
        <begin position="249"/>
        <end position="267"/>
    </location>
</feature>
<evidence type="ECO:0000256" key="2">
    <source>
        <dbReference type="ARBA" id="ARBA00022692"/>
    </source>
</evidence>
<dbReference type="SUPFAM" id="SSF103473">
    <property type="entry name" value="MFS general substrate transporter"/>
    <property type="match status" value="1"/>
</dbReference>
<feature type="transmembrane region" description="Helical" evidence="6">
    <location>
        <begin position="111"/>
        <end position="132"/>
    </location>
</feature>
<dbReference type="PANTHER" id="PTHR23502:SF163">
    <property type="entry name" value="MAJOR FACILITATOR SUPERFAMILY (MFS) PROFILE DOMAIN-CONTAINING PROTEIN"/>
    <property type="match status" value="1"/>
</dbReference>
<dbReference type="Proteomes" id="UP001152607">
    <property type="component" value="Unassembled WGS sequence"/>
</dbReference>
<dbReference type="GO" id="GO:0016020">
    <property type="term" value="C:membrane"/>
    <property type="evidence" value="ECO:0007669"/>
    <property type="project" value="UniProtKB-SubCell"/>
</dbReference>
<evidence type="ECO:0000313" key="8">
    <source>
        <dbReference type="EMBL" id="CAI6267797.1"/>
    </source>
</evidence>
<feature type="domain" description="Major facilitator superfamily (MFS) profile" evidence="7">
    <location>
        <begin position="44"/>
        <end position="447"/>
    </location>
</feature>
<dbReference type="PANTHER" id="PTHR23502">
    <property type="entry name" value="MAJOR FACILITATOR SUPERFAMILY"/>
    <property type="match status" value="1"/>
</dbReference>
<comment type="subcellular location">
    <subcellularLocation>
        <location evidence="1">Membrane</location>
        <topology evidence="1">Multi-pass membrane protein</topology>
    </subcellularLocation>
</comment>
<accession>A0A9W4U3X9</accession>
<feature type="transmembrane region" description="Helical" evidence="6">
    <location>
        <begin position="385"/>
        <end position="408"/>
    </location>
</feature>
<keyword evidence="4 6" id="KW-0472">Membrane</keyword>
<dbReference type="InterPro" id="IPR011701">
    <property type="entry name" value="MFS"/>
</dbReference>
<evidence type="ECO:0000256" key="4">
    <source>
        <dbReference type="ARBA" id="ARBA00023136"/>
    </source>
</evidence>
<proteinExistence type="predicted"/>
<dbReference type="OrthoDB" id="3786212at2759"/>
<dbReference type="InterPro" id="IPR036259">
    <property type="entry name" value="MFS_trans_sf"/>
</dbReference>
<dbReference type="GO" id="GO:0022857">
    <property type="term" value="F:transmembrane transporter activity"/>
    <property type="evidence" value="ECO:0007669"/>
    <property type="project" value="InterPro"/>
</dbReference>
<feature type="transmembrane region" description="Helical" evidence="6">
    <location>
        <begin position="420"/>
        <end position="440"/>
    </location>
</feature>
<name>A0A9W4U3X9_9PLEO</name>
<feature type="transmembrane region" description="Helical" evidence="6">
    <location>
        <begin position="198"/>
        <end position="218"/>
    </location>
</feature>
<comment type="caution">
    <text evidence="8">The sequence shown here is derived from an EMBL/GenBank/DDBJ whole genome shotgun (WGS) entry which is preliminary data.</text>
</comment>
<keyword evidence="2 6" id="KW-0812">Transmembrane</keyword>
<feature type="transmembrane region" description="Helical" evidence="6">
    <location>
        <begin position="287"/>
        <end position="306"/>
    </location>
</feature>
<feature type="transmembrane region" description="Helical" evidence="6">
    <location>
        <begin position="327"/>
        <end position="346"/>
    </location>
</feature>
<dbReference type="AlphaFoldDB" id="A0A9W4U3X9"/>
<evidence type="ECO:0000256" key="1">
    <source>
        <dbReference type="ARBA" id="ARBA00004141"/>
    </source>
</evidence>
<evidence type="ECO:0000256" key="5">
    <source>
        <dbReference type="SAM" id="MobiDB-lite"/>
    </source>
</evidence>
<sequence>METVERGTQGHSERNPDPKVEKVDFKENDPEDPFNWPTWRKWMIVSLVTVASFLGNFGTITIVPAVPNILNHFHTSGKFDLTFLVSIWEFGEAVGQIFIGLATERFGRMPVFLAGNVLFLICSVASALSVNVQMLTAFRFLNGCVNTTLTLGPTIIDDMFVIEQRGRAMAISIAIPLLGPFVAPVVGSYTNAKLGWRWTVWIVVISVAVVTALSFAFFKETYRVMILERKAAISRGDSNTIHCRPKENLFLVAVYSGFTYGISYLVLTTLTDVMQSVYSFSESSVGNAFLARAIGNVIGMALYGLTSDRYLQHKKRKHGSLKPCHRLIQMLLGSVVLPIRLLLYGWTAQKHVHWIVPLLGTGFIGFSMILSILPTNNYLLDTYEVHGASAVAGAAMMMALFATFLPLIGPQLYHGALGIGWGNSLLAILSMCFVPLLLWLSETWPSLGRQKETIVA</sequence>
<gene>
    <name evidence="8" type="ORF">PDIGIT_LOCUS1605</name>
</gene>
<dbReference type="Pfam" id="PF07690">
    <property type="entry name" value="MFS_1"/>
    <property type="match status" value="1"/>
</dbReference>
<feature type="transmembrane region" description="Helical" evidence="6">
    <location>
        <begin position="352"/>
        <end position="373"/>
    </location>
</feature>
<dbReference type="InterPro" id="IPR020846">
    <property type="entry name" value="MFS_dom"/>
</dbReference>
<feature type="compositionally biased region" description="Basic and acidic residues" evidence="5">
    <location>
        <begin position="11"/>
        <end position="28"/>
    </location>
</feature>
<feature type="region of interest" description="Disordered" evidence="5">
    <location>
        <begin position="1"/>
        <end position="28"/>
    </location>
</feature>
<evidence type="ECO:0000313" key="9">
    <source>
        <dbReference type="Proteomes" id="UP001152607"/>
    </source>
</evidence>